<dbReference type="InterPro" id="IPR005645">
    <property type="entry name" value="FSH-like_dom"/>
</dbReference>
<protein>
    <recommendedName>
        <fullName evidence="3">Serine hydrolase domain-containing protein</fullName>
    </recommendedName>
</protein>
<dbReference type="SUPFAM" id="SSF53474">
    <property type="entry name" value="alpha/beta-Hydrolases"/>
    <property type="match status" value="1"/>
</dbReference>
<evidence type="ECO:0000313" key="4">
    <source>
        <dbReference type="EMBL" id="CAE0555098.1"/>
    </source>
</evidence>
<name>A0A7S3SI10_EMIHU</name>
<feature type="domain" description="Serine hydrolase" evidence="3">
    <location>
        <begin position="43"/>
        <end position="251"/>
    </location>
</feature>
<dbReference type="InterPro" id="IPR050593">
    <property type="entry name" value="LovG"/>
</dbReference>
<accession>A0A7S3SI10</accession>
<keyword evidence="1" id="KW-0378">Hydrolase</keyword>
<evidence type="ECO:0000256" key="2">
    <source>
        <dbReference type="SAM" id="MobiDB-lite"/>
    </source>
</evidence>
<gene>
    <name evidence="4" type="ORF">EHUX00137_LOCUS21027</name>
</gene>
<dbReference type="InterPro" id="IPR029058">
    <property type="entry name" value="AB_hydrolase_fold"/>
</dbReference>
<dbReference type="GO" id="GO:0005737">
    <property type="term" value="C:cytoplasm"/>
    <property type="evidence" value="ECO:0007669"/>
    <property type="project" value="TreeGrafter"/>
</dbReference>
<dbReference type="PANTHER" id="PTHR48070">
    <property type="entry name" value="ESTERASE OVCA2"/>
    <property type="match status" value="1"/>
</dbReference>
<dbReference type="PANTHER" id="PTHR48070:SF6">
    <property type="entry name" value="ESTERASE OVCA2"/>
    <property type="match status" value="1"/>
</dbReference>
<dbReference type="Pfam" id="PF03959">
    <property type="entry name" value="FSH1"/>
    <property type="match status" value="1"/>
</dbReference>
<dbReference type="GO" id="GO:0005634">
    <property type="term" value="C:nucleus"/>
    <property type="evidence" value="ECO:0007669"/>
    <property type="project" value="TreeGrafter"/>
</dbReference>
<dbReference type="EMBL" id="HBIR01027268">
    <property type="protein sequence ID" value="CAE0555098.1"/>
    <property type="molecule type" value="Transcribed_RNA"/>
</dbReference>
<reference evidence="4" key="1">
    <citation type="submission" date="2021-01" db="EMBL/GenBank/DDBJ databases">
        <authorList>
            <person name="Corre E."/>
            <person name="Pelletier E."/>
            <person name="Niang G."/>
            <person name="Scheremetjew M."/>
            <person name="Finn R."/>
            <person name="Kale V."/>
            <person name="Holt S."/>
            <person name="Cochrane G."/>
            <person name="Meng A."/>
            <person name="Brown T."/>
            <person name="Cohen L."/>
        </authorList>
    </citation>
    <scope>NUCLEOTIDE SEQUENCE</scope>
    <source>
        <strain evidence="4">379</strain>
    </source>
</reference>
<feature type="compositionally biased region" description="Polar residues" evidence="2">
    <location>
        <begin position="1"/>
        <end position="18"/>
    </location>
</feature>
<feature type="region of interest" description="Disordered" evidence="2">
    <location>
        <begin position="1"/>
        <end position="32"/>
    </location>
</feature>
<evidence type="ECO:0000256" key="1">
    <source>
        <dbReference type="ARBA" id="ARBA00022801"/>
    </source>
</evidence>
<dbReference type="Gene3D" id="3.40.50.1820">
    <property type="entry name" value="alpha/beta hydrolase"/>
    <property type="match status" value="1"/>
</dbReference>
<dbReference type="AlphaFoldDB" id="A0A7S3SI10"/>
<organism evidence="4">
    <name type="scientific">Emiliania huxleyi</name>
    <name type="common">Coccolithophore</name>
    <name type="synonym">Pontosphaera huxleyi</name>
    <dbReference type="NCBI Taxonomy" id="2903"/>
    <lineage>
        <taxon>Eukaryota</taxon>
        <taxon>Haptista</taxon>
        <taxon>Haptophyta</taxon>
        <taxon>Prymnesiophyceae</taxon>
        <taxon>Isochrysidales</taxon>
        <taxon>Noelaerhabdaceae</taxon>
        <taxon>Emiliania</taxon>
    </lineage>
</organism>
<proteinExistence type="predicted"/>
<sequence length="265" mass="29031">MVGVSLSNSERIHPSTSKGRPLHRAQEEHRRCGTTAANTHMTRLRILCFHSFRLSGDNMRKQLFDLANLGASLADLATLDFVDGGHRLGDDALPERLQALFPPPYFEWWNAREGAGGTVIYDHLEASLAKVERHIAEHGPYDGYLGFSQGGCVAHTLSLLSMRDPSFASRVPAPRFAILLSCRLSRHTEHSELVAGAAAAPLPLPSLVLYGGKDTDVPPAMTRELMATLDPAGVREIYLPLGGHRVPNLGEEEVAVLRRFLKSVQ</sequence>
<evidence type="ECO:0000259" key="3">
    <source>
        <dbReference type="Pfam" id="PF03959"/>
    </source>
</evidence>
<dbReference type="GO" id="GO:0016787">
    <property type="term" value="F:hydrolase activity"/>
    <property type="evidence" value="ECO:0007669"/>
    <property type="project" value="UniProtKB-KW"/>
</dbReference>